<evidence type="ECO:0000313" key="2">
    <source>
        <dbReference type="Proteomes" id="UP000481643"/>
    </source>
</evidence>
<protein>
    <submittedName>
        <fullName evidence="1">Uncharacterized protein</fullName>
    </submittedName>
</protein>
<reference evidence="1 2" key="1">
    <citation type="submission" date="2019-09" db="EMBL/GenBank/DDBJ databases">
        <title>Taxonomic organization of the family Brucellaceae based on a phylogenomic approach.</title>
        <authorList>
            <person name="Leclercq S."/>
            <person name="Cloeckaert A."/>
            <person name="Zygmunt M.S."/>
        </authorList>
    </citation>
    <scope>NUCLEOTIDE SEQUENCE [LARGE SCALE GENOMIC DNA]</scope>
    <source>
        <strain evidence="1 2">WS1830</strain>
    </source>
</reference>
<sequence length="241" mass="27218">MADLPILFSAPMVRAILREIENPGTGKTQTRRIIKPQPTASGTVSLGDRVIEAAEWQIREGKFLRINEGDRLYVREAWRVSRMHDQTAPRDLKPRTMTVFFEAGGSIANQDAPGDWKSAVWPEIGERPEWAGKFRQAMHMPRWASRITLEVTGVKVERLQDISEEDAISEGIEPFTDFQPKGHWRRYRDASGLGYVDCPIASFASLWTEINGPAAWEANPWVAAYTFRPILGNIDQIARAA</sequence>
<name>A0A6L3YWI3_9HYPH</name>
<accession>A0A6L3YWI3</accession>
<comment type="caution">
    <text evidence="1">The sequence shown here is derived from an EMBL/GenBank/DDBJ whole genome shotgun (WGS) entry which is preliminary data.</text>
</comment>
<evidence type="ECO:0000313" key="1">
    <source>
        <dbReference type="EMBL" id="KAB2689710.1"/>
    </source>
</evidence>
<dbReference type="Proteomes" id="UP000481643">
    <property type="component" value="Unassembled WGS sequence"/>
</dbReference>
<proteinExistence type="predicted"/>
<dbReference type="RefSeq" id="WP_151651088.1">
    <property type="nucleotide sequence ID" value="NZ_WBVX01000002.1"/>
</dbReference>
<dbReference type="EMBL" id="WBVX01000002">
    <property type="protein sequence ID" value="KAB2689710.1"/>
    <property type="molecule type" value="Genomic_DNA"/>
</dbReference>
<dbReference type="AlphaFoldDB" id="A0A6L3YWI3"/>
<organism evidence="1 2">
    <name type="scientific">Brucella tritici</name>
    <dbReference type="NCBI Taxonomy" id="94626"/>
    <lineage>
        <taxon>Bacteria</taxon>
        <taxon>Pseudomonadati</taxon>
        <taxon>Pseudomonadota</taxon>
        <taxon>Alphaproteobacteria</taxon>
        <taxon>Hyphomicrobiales</taxon>
        <taxon>Brucellaceae</taxon>
        <taxon>Brucella/Ochrobactrum group</taxon>
        <taxon>Brucella</taxon>
    </lineage>
</organism>
<gene>
    <name evidence="1" type="ORF">F9L08_03355</name>
</gene>